<sequence>MTGSPVDVYYESPDIEEVVGDVVVLVVDVVVLLGVTSRLVLPHRAVVTLYTTR</sequence>
<dbReference type="Proteomes" id="UP001164459">
    <property type="component" value="Chromosome"/>
</dbReference>
<protein>
    <submittedName>
        <fullName evidence="2">Uncharacterized protein</fullName>
    </submittedName>
</protein>
<keyword evidence="1" id="KW-0472">Membrane</keyword>
<dbReference type="EMBL" id="CP114040">
    <property type="protein sequence ID" value="WAS92474.1"/>
    <property type="molecule type" value="Genomic_DNA"/>
</dbReference>
<organism evidence="2 3">
    <name type="scientific">Nannocystis punicea</name>
    <dbReference type="NCBI Taxonomy" id="2995304"/>
    <lineage>
        <taxon>Bacteria</taxon>
        <taxon>Pseudomonadati</taxon>
        <taxon>Myxococcota</taxon>
        <taxon>Polyangia</taxon>
        <taxon>Nannocystales</taxon>
        <taxon>Nannocystaceae</taxon>
        <taxon>Nannocystis</taxon>
    </lineage>
</organism>
<keyword evidence="1" id="KW-0812">Transmembrane</keyword>
<reference evidence="2" key="1">
    <citation type="submission" date="2022-11" db="EMBL/GenBank/DDBJ databases">
        <title>Minimal conservation of predation-associated metabolite biosynthetic gene clusters underscores biosynthetic potential of Myxococcota including descriptions for ten novel species: Archangium lansinium sp. nov., Myxococcus landrumus sp. nov., Nannocystis bai.</title>
        <authorList>
            <person name="Ahearne A."/>
            <person name="Stevens C."/>
            <person name="Dowd S."/>
        </authorList>
    </citation>
    <scope>NUCLEOTIDE SEQUENCE</scope>
    <source>
        <strain evidence="2">Fl3</strain>
    </source>
</reference>
<evidence type="ECO:0000313" key="2">
    <source>
        <dbReference type="EMBL" id="WAS92474.1"/>
    </source>
</evidence>
<proteinExistence type="predicted"/>
<keyword evidence="1" id="KW-1133">Transmembrane helix</keyword>
<gene>
    <name evidence="2" type="ORF">O0S08_40360</name>
</gene>
<keyword evidence="3" id="KW-1185">Reference proteome</keyword>
<evidence type="ECO:0000313" key="3">
    <source>
        <dbReference type="Proteomes" id="UP001164459"/>
    </source>
</evidence>
<name>A0ABY7GZN4_9BACT</name>
<accession>A0ABY7GZN4</accession>
<evidence type="ECO:0000256" key="1">
    <source>
        <dbReference type="SAM" id="Phobius"/>
    </source>
</evidence>
<dbReference type="RefSeq" id="WP_269034822.1">
    <property type="nucleotide sequence ID" value="NZ_CP114040.1"/>
</dbReference>
<feature type="transmembrane region" description="Helical" evidence="1">
    <location>
        <begin position="22"/>
        <end position="41"/>
    </location>
</feature>